<proteinExistence type="predicted"/>
<evidence type="ECO:0000313" key="2">
    <source>
        <dbReference type="Proteomes" id="UP001358586"/>
    </source>
</evidence>
<sequence length="102" mass="11313">MSIGIKVEHLVVHVHTQNDLAELFIKCPYDTAKSQELPRAIMDPLELPLGPITRAWSKRLKDATTSLVDRVWGKTVAGLLESSWTSKPSKPCNLLQAQPAQP</sequence>
<dbReference type="Proteomes" id="UP001358586">
    <property type="component" value="Chromosome 13"/>
</dbReference>
<accession>A0ABR0ME72</accession>
<protein>
    <submittedName>
        <fullName evidence="1">Uncharacterized protein</fullName>
    </submittedName>
</protein>
<organism evidence="1 2">
    <name type="scientific">Gossypium arboreum</name>
    <name type="common">Tree cotton</name>
    <name type="synonym">Gossypium nanking</name>
    <dbReference type="NCBI Taxonomy" id="29729"/>
    <lineage>
        <taxon>Eukaryota</taxon>
        <taxon>Viridiplantae</taxon>
        <taxon>Streptophyta</taxon>
        <taxon>Embryophyta</taxon>
        <taxon>Tracheophyta</taxon>
        <taxon>Spermatophyta</taxon>
        <taxon>Magnoliopsida</taxon>
        <taxon>eudicotyledons</taxon>
        <taxon>Gunneridae</taxon>
        <taxon>Pentapetalae</taxon>
        <taxon>rosids</taxon>
        <taxon>malvids</taxon>
        <taxon>Malvales</taxon>
        <taxon>Malvaceae</taxon>
        <taxon>Malvoideae</taxon>
        <taxon>Gossypium</taxon>
    </lineage>
</organism>
<gene>
    <name evidence="1" type="ORF">PVK06_046797</name>
</gene>
<name>A0ABR0ME72_GOSAR</name>
<comment type="caution">
    <text evidence="1">The sequence shown here is derived from an EMBL/GenBank/DDBJ whole genome shotgun (WGS) entry which is preliminary data.</text>
</comment>
<dbReference type="EMBL" id="JARKNE010000013">
    <property type="protein sequence ID" value="KAK5770644.1"/>
    <property type="molecule type" value="Genomic_DNA"/>
</dbReference>
<keyword evidence="2" id="KW-1185">Reference proteome</keyword>
<reference evidence="1 2" key="1">
    <citation type="submission" date="2023-03" db="EMBL/GenBank/DDBJ databases">
        <title>WGS of Gossypium arboreum.</title>
        <authorList>
            <person name="Yu D."/>
        </authorList>
    </citation>
    <scope>NUCLEOTIDE SEQUENCE [LARGE SCALE GENOMIC DNA]</scope>
    <source>
        <tissue evidence="1">Leaf</tissue>
    </source>
</reference>
<evidence type="ECO:0000313" key="1">
    <source>
        <dbReference type="EMBL" id="KAK5770644.1"/>
    </source>
</evidence>